<evidence type="ECO:0000256" key="2">
    <source>
        <dbReference type="ARBA" id="ARBA00022737"/>
    </source>
</evidence>
<dbReference type="GO" id="GO:0006355">
    <property type="term" value="P:regulation of DNA-templated transcription"/>
    <property type="evidence" value="ECO:0007669"/>
    <property type="project" value="InterPro"/>
</dbReference>
<keyword evidence="1" id="KW-0808">Transferase</keyword>
<evidence type="ECO:0000259" key="5">
    <source>
        <dbReference type="PROSITE" id="PS51094"/>
    </source>
</evidence>
<sequence length="677" mass="77179">MHITARERILLTLLVHASSSVSQIQLAEAASVSVRTIQRDLKRLKRTVRKFGLELLRKKDHSVYLQGDRAELLAHLQSMDPMEFTSEERQGVLLVRLLMISEPMKLFTLASELGVTTATVSSDLDKTSEWLEAHGLDLIRKRGYGIEIQGLEKNKRRAMSGILSNHLTEETLYDAMYHEEVQHKVTDQLLHLVELPMVKKVLYTVQRVKEERFPHIADQSLIALVVHTTLALERLRQGELITMDPDQLEALEQTDEHVIARTISKALEESFDMEIPAEEIGYLVMHLRGARVSGQEEIPFEELNTELISRIKQLIRGVEEELDVELYEPSLIQDLLSHLKPALYRIRQGMTISNPLLERIRRDYEALFSVTKNQASFIFSPLSIPDAEVGLLVLHFGSVLEQRKRSLGLRALVICPSGIGSAKMLASRMKQRFPEITSITNASMFELNAYDEEAYDLVISTVKLEHTQKVFHVSPVLTEEEIQAVRSFIETYQTEHHEGREAFLTAGASATFEEMTMLGRMMNHFLRSIEITRSDDVWQGIGESLHSLERRGYVSQVENVQDALRQRENVGGLAIPETGLALYHTRSKAVNAPFFHILHLKENKKLMSMSNEEEMVKRILIMAAPESLQPFEIAFMSYVSTLFIGSKEQTAVFRTGSKREVAQMLEQECRDYLSAFI</sequence>
<keyword evidence="4" id="KW-0804">Transcription</keyword>
<dbReference type="Gene3D" id="3.40.50.2300">
    <property type="match status" value="1"/>
</dbReference>
<feature type="domain" description="PTS EIIA type-2" evidence="5">
    <location>
        <begin position="520"/>
        <end position="668"/>
    </location>
</feature>
<dbReference type="Gene3D" id="1.10.1790.10">
    <property type="entry name" value="PRD domain"/>
    <property type="match status" value="2"/>
</dbReference>
<dbReference type="InterPro" id="IPR036634">
    <property type="entry name" value="PRD_sf"/>
</dbReference>
<dbReference type="SUPFAM" id="SSF55804">
    <property type="entry name" value="Phoshotransferase/anion transport protein"/>
    <property type="match status" value="1"/>
</dbReference>
<dbReference type="InterPro" id="IPR036095">
    <property type="entry name" value="PTS_EIIB-like_sf"/>
</dbReference>
<dbReference type="InterPro" id="IPR011608">
    <property type="entry name" value="PRD"/>
</dbReference>
<dbReference type="SUPFAM" id="SSF63520">
    <property type="entry name" value="PTS-regulatory domain, PRD"/>
    <property type="match status" value="2"/>
</dbReference>
<dbReference type="Proteomes" id="UP000319756">
    <property type="component" value="Chromosome"/>
</dbReference>
<dbReference type="PROSITE" id="PS51099">
    <property type="entry name" value="PTS_EIIB_TYPE_2"/>
    <property type="match status" value="1"/>
</dbReference>
<feature type="domain" description="PRD" evidence="7">
    <location>
        <begin position="302"/>
        <end position="406"/>
    </location>
</feature>
<feature type="domain" description="PTS EIIB type-2" evidence="6">
    <location>
        <begin position="409"/>
        <end position="497"/>
    </location>
</feature>
<dbReference type="Pfam" id="PF00359">
    <property type="entry name" value="PTS_EIIA_2"/>
    <property type="match status" value="1"/>
</dbReference>
<name>A0A514LHU2_9BACI</name>
<dbReference type="InterPro" id="IPR016152">
    <property type="entry name" value="PTrfase/Anion_transptr"/>
</dbReference>
<dbReference type="PROSITE" id="PS51372">
    <property type="entry name" value="PRD_2"/>
    <property type="match status" value="2"/>
</dbReference>
<keyword evidence="9" id="KW-1185">Reference proteome</keyword>
<evidence type="ECO:0000313" key="9">
    <source>
        <dbReference type="Proteomes" id="UP000319756"/>
    </source>
</evidence>
<keyword evidence="3" id="KW-0805">Transcription regulation</keyword>
<gene>
    <name evidence="8" type="ORF">EPH95_09685</name>
</gene>
<dbReference type="PROSITE" id="PS51094">
    <property type="entry name" value="PTS_EIIA_TYPE_2"/>
    <property type="match status" value="1"/>
</dbReference>
<dbReference type="KEGG" id="sale:EPH95_09685"/>
<dbReference type="Pfam" id="PF00874">
    <property type="entry name" value="PRD"/>
    <property type="match status" value="2"/>
</dbReference>
<dbReference type="Gene3D" id="3.40.930.10">
    <property type="entry name" value="Mannitol-specific EII, Chain A"/>
    <property type="match status" value="1"/>
</dbReference>
<reference evidence="9" key="1">
    <citation type="submission" date="2019-01" db="EMBL/GenBank/DDBJ databases">
        <title>Genomic analysis of Salicibibacter sp. NKC3-5.</title>
        <authorList>
            <person name="Oh Y.J."/>
        </authorList>
    </citation>
    <scope>NUCLEOTIDE SEQUENCE [LARGE SCALE GENOMIC DNA]</scope>
    <source>
        <strain evidence="9">NKC3-5</strain>
    </source>
</reference>
<evidence type="ECO:0000256" key="1">
    <source>
        <dbReference type="ARBA" id="ARBA00022679"/>
    </source>
</evidence>
<keyword evidence="2" id="KW-0677">Repeat</keyword>
<evidence type="ECO:0000259" key="7">
    <source>
        <dbReference type="PROSITE" id="PS51372"/>
    </source>
</evidence>
<evidence type="ECO:0000259" key="6">
    <source>
        <dbReference type="PROSITE" id="PS51099"/>
    </source>
</evidence>
<dbReference type="GO" id="GO:0009401">
    <property type="term" value="P:phosphoenolpyruvate-dependent sugar phosphotransferase system"/>
    <property type="evidence" value="ECO:0007669"/>
    <property type="project" value="InterPro"/>
</dbReference>
<dbReference type="EMBL" id="CP035485">
    <property type="protein sequence ID" value="QDI91418.1"/>
    <property type="molecule type" value="Genomic_DNA"/>
</dbReference>
<dbReference type="SUPFAM" id="SSF52794">
    <property type="entry name" value="PTS system IIB component-like"/>
    <property type="match status" value="1"/>
</dbReference>
<dbReference type="Gene3D" id="1.10.10.10">
    <property type="entry name" value="Winged helix-like DNA-binding domain superfamily/Winged helix DNA-binding domain"/>
    <property type="match status" value="1"/>
</dbReference>
<organism evidence="8 9">
    <name type="scientific">Salicibibacter halophilus</name>
    <dbReference type="NCBI Taxonomy" id="2502791"/>
    <lineage>
        <taxon>Bacteria</taxon>
        <taxon>Bacillati</taxon>
        <taxon>Bacillota</taxon>
        <taxon>Bacilli</taxon>
        <taxon>Bacillales</taxon>
        <taxon>Bacillaceae</taxon>
        <taxon>Salicibibacter</taxon>
    </lineage>
</organism>
<dbReference type="InterPro" id="IPR036388">
    <property type="entry name" value="WH-like_DNA-bd_sf"/>
</dbReference>
<dbReference type="AlphaFoldDB" id="A0A514LHU2"/>
<dbReference type="InterPro" id="IPR002178">
    <property type="entry name" value="PTS_EIIA_type-2_dom"/>
</dbReference>
<evidence type="ECO:0000256" key="3">
    <source>
        <dbReference type="ARBA" id="ARBA00023015"/>
    </source>
</evidence>
<dbReference type="PANTHER" id="PTHR30185">
    <property type="entry name" value="CRYPTIC BETA-GLUCOSIDE BGL OPERON ANTITERMINATOR"/>
    <property type="match status" value="1"/>
</dbReference>
<dbReference type="GO" id="GO:0008982">
    <property type="term" value="F:protein-N(PI)-phosphohistidine-sugar phosphotransferase activity"/>
    <property type="evidence" value="ECO:0007669"/>
    <property type="project" value="InterPro"/>
</dbReference>
<dbReference type="OrthoDB" id="9776005at2"/>
<evidence type="ECO:0000256" key="4">
    <source>
        <dbReference type="ARBA" id="ARBA00023163"/>
    </source>
</evidence>
<feature type="domain" description="PRD" evidence="7">
    <location>
        <begin position="189"/>
        <end position="297"/>
    </location>
</feature>
<evidence type="ECO:0000313" key="8">
    <source>
        <dbReference type="EMBL" id="QDI91418.1"/>
    </source>
</evidence>
<accession>A0A514LHU2</accession>
<dbReference type="InterPro" id="IPR013011">
    <property type="entry name" value="PTS_EIIB_2"/>
</dbReference>
<dbReference type="CDD" id="cd05568">
    <property type="entry name" value="PTS_IIB_bgl_like"/>
    <property type="match status" value="1"/>
</dbReference>
<dbReference type="InterPro" id="IPR036390">
    <property type="entry name" value="WH_DNA-bd_sf"/>
</dbReference>
<dbReference type="Pfam" id="PF02302">
    <property type="entry name" value="PTS_IIB"/>
    <property type="match status" value="1"/>
</dbReference>
<protein>
    <submittedName>
        <fullName evidence="8">PRD domain-containing protein</fullName>
    </submittedName>
</protein>
<proteinExistence type="predicted"/>
<dbReference type="InterPro" id="IPR050661">
    <property type="entry name" value="BglG_antiterminators"/>
</dbReference>
<dbReference type="InterPro" id="IPR003501">
    <property type="entry name" value="PTS_EIIB_2/3"/>
</dbReference>
<dbReference type="RefSeq" id="WP_142089497.1">
    <property type="nucleotide sequence ID" value="NZ_CP035485.1"/>
</dbReference>
<dbReference type="SUPFAM" id="SSF46785">
    <property type="entry name" value="Winged helix' DNA-binding domain"/>
    <property type="match status" value="1"/>
</dbReference>
<dbReference type="PANTHER" id="PTHR30185:SF18">
    <property type="entry name" value="TRANSCRIPTIONAL REGULATOR MTLR"/>
    <property type="match status" value="1"/>
</dbReference>